<dbReference type="Proteomes" id="UP001610446">
    <property type="component" value="Unassembled WGS sequence"/>
</dbReference>
<evidence type="ECO:0000313" key="2">
    <source>
        <dbReference type="Proteomes" id="UP001610446"/>
    </source>
</evidence>
<accession>A0ABR4JTM3</accession>
<proteinExistence type="predicted"/>
<sequence>MPKELTFDVRYDNELAHQYYGDGDVLAKKIREIYDGKSLTIPDSFDSTKTFPPIHFMQVSAPDGTDVQDLKDVSVPSGLNIEIIDFE</sequence>
<comment type="caution">
    <text evidence="1">The sequence shown here is derived from an EMBL/GenBank/DDBJ whole genome shotgun (WGS) entry which is preliminary data.</text>
</comment>
<protein>
    <submittedName>
        <fullName evidence="1">Uncharacterized protein</fullName>
    </submittedName>
</protein>
<dbReference type="EMBL" id="JBFXLU010000092">
    <property type="protein sequence ID" value="KAL2843176.1"/>
    <property type="molecule type" value="Genomic_DNA"/>
</dbReference>
<evidence type="ECO:0000313" key="1">
    <source>
        <dbReference type="EMBL" id="KAL2843176.1"/>
    </source>
</evidence>
<gene>
    <name evidence="1" type="ORF">BJY01DRAFT_248760</name>
</gene>
<name>A0ABR4JTM3_9EURO</name>
<reference evidence="1 2" key="1">
    <citation type="submission" date="2024-07" db="EMBL/GenBank/DDBJ databases">
        <title>Section-level genome sequencing and comparative genomics of Aspergillus sections Usti and Cavernicolus.</title>
        <authorList>
            <consortium name="Lawrence Berkeley National Laboratory"/>
            <person name="Nybo J.L."/>
            <person name="Vesth T.C."/>
            <person name="Theobald S."/>
            <person name="Frisvad J.C."/>
            <person name="Larsen T.O."/>
            <person name="Kjaerboelling I."/>
            <person name="Rothschild-Mancinelli K."/>
            <person name="Lyhne E.K."/>
            <person name="Kogle M.E."/>
            <person name="Barry K."/>
            <person name="Clum A."/>
            <person name="Na H."/>
            <person name="Ledsgaard L."/>
            <person name="Lin J."/>
            <person name="Lipzen A."/>
            <person name="Kuo A."/>
            <person name="Riley R."/>
            <person name="Mondo S."/>
            <person name="Labutti K."/>
            <person name="Haridas S."/>
            <person name="Pangalinan J."/>
            <person name="Salamov A.A."/>
            <person name="Simmons B.A."/>
            <person name="Magnuson J.K."/>
            <person name="Chen J."/>
            <person name="Drula E."/>
            <person name="Henrissat B."/>
            <person name="Wiebenga A."/>
            <person name="Lubbers R.J."/>
            <person name="Gomes A.C."/>
            <person name="Makela M.R."/>
            <person name="Stajich J."/>
            <person name="Grigoriev I.V."/>
            <person name="Mortensen U.H."/>
            <person name="De Vries R.P."/>
            <person name="Baker S.E."/>
            <person name="Andersen M.R."/>
        </authorList>
    </citation>
    <scope>NUCLEOTIDE SEQUENCE [LARGE SCALE GENOMIC DNA]</scope>
    <source>
        <strain evidence="1 2">CBS 123904</strain>
    </source>
</reference>
<keyword evidence="2" id="KW-1185">Reference proteome</keyword>
<organism evidence="1 2">
    <name type="scientific">Aspergillus pseudoustus</name>
    <dbReference type="NCBI Taxonomy" id="1810923"/>
    <lineage>
        <taxon>Eukaryota</taxon>
        <taxon>Fungi</taxon>
        <taxon>Dikarya</taxon>
        <taxon>Ascomycota</taxon>
        <taxon>Pezizomycotina</taxon>
        <taxon>Eurotiomycetes</taxon>
        <taxon>Eurotiomycetidae</taxon>
        <taxon>Eurotiales</taxon>
        <taxon>Aspergillaceae</taxon>
        <taxon>Aspergillus</taxon>
        <taxon>Aspergillus subgen. Nidulantes</taxon>
    </lineage>
</organism>